<dbReference type="Gene3D" id="3.40.50.300">
    <property type="entry name" value="P-loop containing nucleotide triphosphate hydrolases"/>
    <property type="match status" value="2"/>
</dbReference>
<dbReference type="InterPro" id="IPR017871">
    <property type="entry name" value="ABC_transporter-like_CS"/>
</dbReference>
<evidence type="ECO:0000313" key="10">
    <source>
        <dbReference type="Proteomes" id="UP001139035"/>
    </source>
</evidence>
<reference evidence="9" key="1">
    <citation type="submission" date="2022-01" db="EMBL/GenBank/DDBJ databases">
        <title>Jiella avicenniae sp. nov., a novel endophytic bacterium isolated from bark of Avicennia marina.</title>
        <authorList>
            <person name="Tuo L."/>
        </authorList>
    </citation>
    <scope>NUCLEOTIDE SEQUENCE</scope>
    <source>
        <strain evidence="9">CBK1P-4</strain>
    </source>
</reference>
<keyword evidence="2" id="KW-0813">Transport</keyword>
<dbReference type="GO" id="GO:0005524">
    <property type="term" value="F:ATP binding"/>
    <property type="evidence" value="ECO:0007669"/>
    <property type="project" value="UniProtKB-KW"/>
</dbReference>
<dbReference type="PROSITE" id="PS50893">
    <property type="entry name" value="ABC_TRANSPORTER_2"/>
    <property type="match status" value="2"/>
</dbReference>
<dbReference type="CDD" id="cd03216">
    <property type="entry name" value="ABC_Carb_Monos_I"/>
    <property type="match status" value="1"/>
</dbReference>
<dbReference type="AlphaFoldDB" id="A0A9X1T6S0"/>
<evidence type="ECO:0000256" key="5">
    <source>
        <dbReference type="ARBA" id="ARBA00022741"/>
    </source>
</evidence>
<dbReference type="InterPro" id="IPR050107">
    <property type="entry name" value="ABC_carbohydrate_import_ATPase"/>
</dbReference>
<evidence type="ECO:0000256" key="6">
    <source>
        <dbReference type="ARBA" id="ARBA00022840"/>
    </source>
</evidence>
<sequence>MVEGSENLAIEARRISKSFFGARALKAVDFSVRRGEVHGLVGKNGAGKSTLVKILAGAQPPDSGTIRVGEKTFEALDPLTCGKAGIAVVHQNAELHPELSVAANIFLGAEPRTRFGFVDEKTMAEEARKLLEQLKLDIAVERRLGDLDIAMRQQVAIAKAVREKARILLLDEPTAALNKSQADFLFDLIRDLAESGLAIVYISHHLDEVLTISNRITVLRNGEKVGVVEAGEADKESLIAMMVGRALEKTVRESVTTAFPAVILDLDAITVPEKLDDVSLSLGRGEIIGVTGLMGSGTRELAEVISGVSRASGTMTLEGKPYEPASVRDAIARGVVFIPEDMRERGLVMPMSVGGNISLAALGNLARLSWLNLGGERKAALSMSERLDLVPRAPEKEVRFLSGGNQRKALLGRAVFAGAKLFVLEEPTQGVDVEAQAQIHDHLRALAADGAGVIFMSTDLEELIALADRILVLRDGSIDATLSPVGLTPEDLLTAIQAQPSAHANTQSEPRSTKAATHV</sequence>
<name>A0A9X1T6S0_9HYPH</name>
<dbReference type="RefSeq" id="WP_233720654.1">
    <property type="nucleotide sequence ID" value="NZ_JAJUWU010000017.1"/>
</dbReference>
<proteinExistence type="inferred from homology"/>
<evidence type="ECO:0000256" key="3">
    <source>
        <dbReference type="ARBA" id="ARBA00022597"/>
    </source>
</evidence>
<dbReference type="Proteomes" id="UP001139035">
    <property type="component" value="Unassembled WGS sequence"/>
</dbReference>
<evidence type="ECO:0000256" key="2">
    <source>
        <dbReference type="ARBA" id="ARBA00022448"/>
    </source>
</evidence>
<dbReference type="EMBL" id="JAJUWU010000017">
    <property type="protein sequence ID" value="MCE7029665.1"/>
    <property type="molecule type" value="Genomic_DNA"/>
</dbReference>
<feature type="region of interest" description="Disordered" evidence="7">
    <location>
        <begin position="499"/>
        <end position="519"/>
    </location>
</feature>
<dbReference type="PANTHER" id="PTHR43790">
    <property type="entry name" value="CARBOHYDRATE TRANSPORT ATP-BINDING PROTEIN MG119-RELATED"/>
    <property type="match status" value="1"/>
</dbReference>
<dbReference type="SUPFAM" id="SSF52540">
    <property type="entry name" value="P-loop containing nucleoside triphosphate hydrolases"/>
    <property type="match status" value="2"/>
</dbReference>
<keyword evidence="4" id="KW-0677">Repeat</keyword>
<accession>A0A9X1T6S0</accession>
<dbReference type="Pfam" id="PF00005">
    <property type="entry name" value="ABC_tran"/>
    <property type="match status" value="2"/>
</dbReference>
<dbReference type="CDD" id="cd03215">
    <property type="entry name" value="ABC_Carb_Monos_II"/>
    <property type="match status" value="1"/>
</dbReference>
<comment type="similarity">
    <text evidence="1">Belongs to the ABC transporter superfamily.</text>
</comment>
<evidence type="ECO:0000256" key="1">
    <source>
        <dbReference type="ARBA" id="ARBA00005417"/>
    </source>
</evidence>
<dbReference type="PROSITE" id="PS00211">
    <property type="entry name" value="ABC_TRANSPORTER_1"/>
    <property type="match status" value="1"/>
</dbReference>
<dbReference type="InterPro" id="IPR003593">
    <property type="entry name" value="AAA+_ATPase"/>
</dbReference>
<feature type="compositionally biased region" description="Polar residues" evidence="7">
    <location>
        <begin position="499"/>
        <end position="510"/>
    </location>
</feature>
<evidence type="ECO:0000256" key="7">
    <source>
        <dbReference type="SAM" id="MobiDB-lite"/>
    </source>
</evidence>
<protein>
    <submittedName>
        <fullName evidence="9">Sugar ABC transporter ATP-binding protein</fullName>
    </submittedName>
</protein>
<keyword evidence="3" id="KW-0762">Sugar transport</keyword>
<feature type="domain" description="ABC transporter" evidence="8">
    <location>
        <begin position="10"/>
        <end position="246"/>
    </location>
</feature>
<evidence type="ECO:0000256" key="4">
    <source>
        <dbReference type="ARBA" id="ARBA00022737"/>
    </source>
</evidence>
<comment type="caution">
    <text evidence="9">The sequence shown here is derived from an EMBL/GenBank/DDBJ whole genome shotgun (WGS) entry which is preliminary data.</text>
</comment>
<keyword evidence="5" id="KW-0547">Nucleotide-binding</keyword>
<dbReference type="InterPro" id="IPR027417">
    <property type="entry name" value="P-loop_NTPase"/>
</dbReference>
<evidence type="ECO:0000259" key="8">
    <source>
        <dbReference type="PROSITE" id="PS50893"/>
    </source>
</evidence>
<gene>
    <name evidence="9" type="ORF">LZD57_16875</name>
</gene>
<dbReference type="InterPro" id="IPR003439">
    <property type="entry name" value="ABC_transporter-like_ATP-bd"/>
</dbReference>
<keyword evidence="10" id="KW-1185">Reference proteome</keyword>
<dbReference type="PANTHER" id="PTHR43790:SF9">
    <property type="entry name" value="GALACTOFURANOSE TRANSPORTER ATP-BINDING PROTEIN YTFR"/>
    <property type="match status" value="1"/>
</dbReference>
<keyword evidence="6 9" id="KW-0067">ATP-binding</keyword>
<evidence type="ECO:0000313" key="9">
    <source>
        <dbReference type="EMBL" id="MCE7029665.1"/>
    </source>
</evidence>
<dbReference type="SMART" id="SM00382">
    <property type="entry name" value="AAA"/>
    <property type="match status" value="2"/>
</dbReference>
<organism evidence="9 10">
    <name type="scientific">Jiella avicenniae</name>
    <dbReference type="NCBI Taxonomy" id="2907202"/>
    <lineage>
        <taxon>Bacteria</taxon>
        <taxon>Pseudomonadati</taxon>
        <taxon>Pseudomonadota</taxon>
        <taxon>Alphaproteobacteria</taxon>
        <taxon>Hyphomicrobiales</taxon>
        <taxon>Aurantimonadaceae</taxon>
        <taxon>Jiella</taxon>
    </lineage>
</organism>
<dbReference type="GO" id="GO:0016887">
    <property type="term" value="F:ATP hydrolysis activity"/>
    <property type="evidence" value="ECO:0007669"/>
    <property type="project" value="InterPro"/>
</dbReference>
<feature type="domain" description="ABC transporter" evidence="8">
    <location>
        <begin position="251"/>
        <end position="500"/>
    </location>
</feature>